<gene>
    <name evidence="6" type="ORF">PIOMA14_I_0439</name>
</gene>
<feature type="coiled-coil region" evidence="4">
    <location>
        <begin position="183"/>
        <end position="213"/>
    </location>
</feature>
<keyword evidence="2" id="KW-0680">Restriction system</keyword>
<evidence type="ECO:0000256" key="3">
    <source>
        <dbReference type="ARBA" id="ARBA00023125"/>
    </source>
</evidence>
<evidence type="ECO:0000313" key="6">
    <source>
        <dbReference type="EMBL" id="BAU16947.1"/>
    </source>
</evidence>
<reference evidence="6 7" key="1">
    <citation type="journal article" date="2016" name="DNA Res.">
        <title>The complete genome sequencing of Prevotella intermedia strain OMA14 and a subsequent fine-scale, intra-species genomic comparison reveal an unusual amplification of conjugative and mobile transposons and identify a novel Prevotella-lineage-specific repeat.</title>
        <authorList>
            <person name="Naito M."/>
            <person name="Ogura Y."/>
            <person name="Itoh T."/>
            <person name="Shoji M."/>
            <person name="Okamoto M."/>
            <person name="Hayashi T."/>
            <person name="Nakayama K."/>
        </authorList>
    </citation>
    <scope>NUCLEOTIDE SEQUENCE [LARGE SCALE GENOMIC DNA]</scope>
    <source>
        <strain evidence="6 7">OMA14</strain>
    </source>
</reference>
<proteinExistence type="inferred from homology"/>
<dbReference type="PANTHER" id="PTHR30408">
    <property type="entry name" value="TYPE-1 RESTRICTION ENZYME ECOKI SPECIFICITY PROTEIN"/>
    <property type="match status" value="1"/>
</dbReference>
<dbReference type="Gene3D" id="3.90.220.20">
    <property type="entry name" value="DNA methylase specificity domains"/>
    <property type="match status" value="1"/>
</dbReference>
<dbReference type="GO" id="GO:0003677">
    <property type="term" value="F:DNA binding"/>
    <property type="evidence" value="ECO:0007669"/>
    <property type="project" value="UniProtKB-KW"/>
</dbReference>
<dbReference type="SUPFAM" id="SSF116734">
    <property type="entry name" value="DNA methylase specificity domain"/>
    <property type="match status" value="1"/>
</dbReference>
<comment type="similarity">
    <text evidence="1">Belongs to the type-I restriction system S methylase family.</text>
</comment>
<name>A0A0S3UHH9_PREIN</name>
<evidence type="ECO:0000256" key="1">
    <source>
        <dbReference type="ARBA" id="ARBA00010923"/>
    </source>
</evidence>
<dbReference type="Pfam" id="PF01420">
    <property type="entry name" value="Methylase_S"/>
    <property type="match status" value="1"/>
</dbReference>
<evidence type="ECO:0000259" key="5">
    <source>
        <dbReference type="Pfam" id="PF01420"/>
    </source>
</evidence>
<dbReference type="InterPro" id="IPR044946">
    <property type="entry name" value="Restrct_endonuc_typeI_TRD_sf"/>
</dbReference>
<dbReference type="PANTHER" id="PTHR30408:SF12">
    <property type="entry name" value="TYPE I RESTRICTION ENZYME MJAVIII SPECIFICITY SUBUNIT"/>
    <property type="match status" value="1"/>
</dbReference>
<sequence>MQFDFPDENGKPYKSSGGKMAWNEKLKRDIPSSWAVKTIDDVVEVYNGATPSTADEENYGGDVVWITPKDLSNQQQKFIYQGERNISNKGYESCSTHLLPSNTVLMSSRAPIGLLAIAKTELCTNQGFKSFVPKNDNEATYLYYYIQAHIKQIEQLGTGTTFKEVSREDVLKFPILKPNDELLDTWEERISAINDKQLEIQKENENLTKQRDELLPLLMNNQVSLNYDLIFLCSPKFSLLWYVTKIIIR</sequence>
<dbReference type="Gene3D" id="1.10.287.1120">
    <property type="entry name" value="Bipartite methylase S protein"/>
    <property type="match status" value="1"/>
</dbReference>
<evidence type="ECO:0000256" key="2">
    <source>
        <dbReference type="ARBA" id="ARBA00022747"/>
    </source>
</evidence>
<evidence type="ECO:0000256" key="4">
    <source>
        <dbReference type="SAM" id="Coils"/>
    </source>
</evidence>
<organism evidence="6 7">
    <name type="scientific">Prevotella intermedia</name>
    <dbReference type="NCBI Taxonomy" id="28131"/>
    <lineage>
        <taxon>Bacteria</taxon>
        <taxon>Pseudomonadati</taxon>
        <taxon>Bacteroidota</taxon>
        <taxon>Bacteroidia</taxon>
        <taxon>Bacteroidales</taxon>
        <taxon>Prevotellaceae</taxon>
        <taxon>Prevotella</taxon>
    </lineage>
</organism>
<evidence type="ECO:0000313" key="7">
    <source>
        <dbReference type="Proteomes" id="UP000217431"/>
    </source>
</evidence>
<dbReference type="AlphaFoldDB" id="A0A0S3UHH9"/>
<dbReference type="EMBL" id="AP014597">
    <property type="protein sequence ID" value="BAU16947.1"/>
    <property type="molecule type" value="Genomic_DNA"/>
</dbReference>
<keyword evidence="4" id="KW-0175">Coiled coil</keyword>
<dbReference type="InterPro" id="IPR000055">
    <property type="entry name" value="Restrct_endonuc_typeI_TRD"/>
</dbReference>
<dbReference type="GO" id="GO:0009307">
    <property type="term" value="P:DNA restriction-modification system"/>
    <property type="evidence" value="ECO:0007669"/>
    <property type="project" value="UniProtKB-KW"/>
</dbReference>
<protein>
    <recommendedName>
        <fullName evidence="5">Type I restriction modification DNA specificity domain-containing protein</fullName>
    </recommendedName>
</protein>
<dbReference type="CDD" id="cd17273">
    <property type="entry name" value="RMtype1_S_EcoJA69PI-TRD1-CR1_like"/>
    <property type="match status" value="1"/>
</dbReference>
<keyword evidence="3" id="KW-0238">DNA-binding</keyword>
<dbReference type="REBASE" id="133868">
    <property type="entry name" value="S1.Pin14ORF445P"/>
</dbReference>
<feature type="domain" description="Type I restriction modification DNA specificity" evidence="5">
    <location>
        <begin position="31"/>
        <end position="181"/>
    </location>
</feature>
<dbReference type="InterPro" id="IPR052021">
    <property type="entry name" value="Type-I_RS_S_subunit"/>
</dbReference>
<dbReference type="Proteomes" id="UP000217431">
    <property type="component" value="Chromosome I"/>
</dbReference>
<accession>A0A0S3UHH9</accession>